<evidence type="ECO:0000256" key="5">
    <source>
        <dbReference type="ARBA" id="ARBA00022679"/>
    </source>
</evidence>
<feature type="transmembrane region" description="Helical" evidence="11">
    <location>
        <begin position="327"/>
        <end position="352"/>
    </location>
</feature>
<evidence type="ECO:0000256" key="4">
    <source>
        <dbReference type="ARBA" id="ARBA00022676"/>
    </source>
</evidence>
<name>A0A8J4DKX3_9ACTN</name>
<dbReference type="PANTHER" id="PTHR12468">
    <property type="entry name" value="GPI MANNOSYLTRANSFERASE 2"/>
    <property type="match status" value="1"/>
</dbReference>
<comment type="subcellular location">
    <subcellularLocation>
        <location evidence="1">Endoplasmic reticulum membrane</location>
        <topology evidence="1">Multi-pass membrane protein</topology>
    </subcellularLocation>
</comment>
<keyword evidence="8 11" id="KW-1133">Transmembrane helix</keyword>
<feature type="compositionally biased region" description="Pro residues" evidence="10">
    <location>
        <begin position="203"/>
        <end position="215"/>
    </location>
</feature>
<protein>
    <recommendedName>
        <fullName evidence="14">Dolichyl-phosphate-mannose-protein mannosyltransferase</fullName>
    </recommendedName>
</protein>
<feature type="transmembrane region" description="Helical" evidence="11">
    <location>
        <begin position="364"/>
        <end position="385"/>
    </location>
</feature>
<evidence type="ECO:0000256" key="3">
    <source>
        <dbReference type="ARBA" id="ARBA00022502"/>
    </source>
</evidence>
<dbReference type="UniPathway" id="UPA00196"/>
<dbReference type="Proteomes" id="UP000652013">
    <property type="component" value="Unassembled WGS sequence"/>
</dbReference>
<keyword evidence="13" id="KW-1185">Reference proteome</keyword>
<evidence type="ECO:0000313" key="13">
    <source>
        <dbReference type="Proteomes" id="UP000652013"/>
    </source>
</evidence>
<feature type="transmembrane region" description="Helical" evidence="11">
    <location>
        <begin position="446"/>
        <end position="466"/>
    </location>
</feature>
<feature type="transmembrane region" description="Helical" evidence="11">
    <location>
        <begin position="506"/>
        <end position="525"/>
    </location>
</feature>
<evidence type="ECO:0000256" key="7">
    <source>
        <dbReference type="ARBA" id="ARBA00022824"/>
    </source>
</evidence>
<evidence type="ECO:0008006" key="14">
    <source>
        <dbReference type="Google" id="ProtNLM"/>
    </source>
</evidence>
<feature type="compositionally biased region" description="Low complexity" evidence="10">
    <location>
        <begin position="1"/>
        <end position="12"/>
    </location>
</feature>
<feature type="transmembrane region" description="Helical" evidence="11">
    <location>
        <begin position="405"/>
        <end position="434"/>
    </location>
</feature>
<dbReference type="PRINTS" id="PR01217">
    <property type="entry name" value="PRICHEXTENSN"/>
</dbReference>
<keyword evidence="7" id="KW-0256">Endoplasmic reticulum</keyword>
<gene>
    <name evidence="12" type="ORF">Sya03_40310</name>
</gene>
<evidence type="ECO:0000313" key="12">
    <source>
        <dbReference type="EMBL" id="GIJ04679.1"/>
    </source>
</evidence>
<evidence type="ECO:0000256" key="2">
    <source>
        <dbReference type="ARBA" id="ARBA00004687"/>
    </source>
</evidence>
<feature type="compositionally biased region" description="Low complexity" evidence="10">
    <location>
        <begin position="192"/>
        <end position="202"/>
    </location>
</feature>
<feature type="transmembrane region" description="Helical" evidence="11">
    <location>
        <begin position="532"/>
        <end position="552"/>
    </location>
</feature>
<dbReference type="GO" id="GO:0006506">
    <property type="term" value="P:GPI anchor biosynthetic process"/>
    <property type="evidence" value="ECO:0007669"/>
    <property type="project" value="UniProtKB-UniPathway"/>
</dbReference>
<dbReference type="GO" id="GO:0004376">
    <property type="term" value="F:GPI mannosyltransferase activity"/>
    <property type="evidence" value="ECO:0007669"/>
    <property type="project" value="InterPro"/>
</dbReference>
<organism evidence="12 13">
    <name type="scientific">Spirilliplanes yamanashiensis</name>
    <dbReference type="NCBI Taxonomy" id="42233"/>
    <lineage>
        <taxon>Bacteria</taxon>
        <taxon>Bacillati</taxon>
        <taxon>Actinomycetota</taxon>
        <taxon>Actinomycetes</taxon>
        <taxon>Micromonosporales</taxon>
        <taxon>Micromonosporaceae</taxon>
        <taxon>Spirilliplanes</taxon>
    </lineage>
</organism>
<keyword evidence="6 11" id="KW-0812">Transmembrane</keyword>
<keyword evidence="9 11" id="KW-0472">Membrane</keyword>
<comment type="caution">
    <text evidence="12">The sequence shown here is derived from an EMBL/GenBank/DDBJ whole genome shotgun (WGS) entry which is preliminary data.</text>
</comment>
<feature type="region of interest" description="Disordered" evidence="10">
    <location>
        <begin position="169"/>
        <end position="228"/>
    </location>
</feature>
<feature type="compositionally biased region" description="Low complexity" evidence="10">
    <location>
        <begin position="216"/>
        <end position="228"/>
    </location>
</feature>
<feature type="compositionally biased region" description="Pro residues" evidence="10">
    <location>
        <begin position="13"/>
        <end position="29"/>
    </location>
</feature>
<dbReference type="InterPro" id="IPR007315">
    <property type="entry name" value="PIG-V/Gpi18"/>
</dbReference>
<keyword evidence="4" id="KW-0328">Glycosyltransferase</keyword>
<keyword evidence="3" id="KW-0337">GPI-anchor biosynthesis</keyword>
<dbReference type="GO" id="GO:0000009">
    <property type="term" value="F:alpha-1,6-mannosyltransferase activity"/>
    <property type="evidence" value="ECO:0007669"/>
    <property type="project" value="InterPro"/>
</dbReference>
<sequence length="607" mass="60502">MTDTKAADTPAAAPGPHPATAPPAPPAAPTAPIGPAGSAAAPADADLDPTAAPAPTPAAVPTTSPGTPVASPPAAPVVSSATAPGAQGAAAAAAPAKAAHGEAADDGAAAAVGDAAAGGDGGQAAGPAEVVGSAQVAGPTRTGDTAQVVGQVAGPARVVGQAACPAEAAGPDQAAVPDLPGGAVEDDPTSAPPAGSMAEPAAPAAPAPEPTPPAAPATKAPATRATPAATLRQWGRRAARATVHAAPALVGYAALRAVGLVALWWAADAQGRDFWGMLARWDGRWYRQIVEAGYHQAIPVGVDGVLQPTNLAFFPLYPWLVGAVDPAVPGGVAVAQIVVSWVASLAAAWGLFAVGDAVGGRRAGVALALVFAVVPHAVVESMAYTETVFTAFAAWALWAVLRRHWVLAGVLCSLGGLTRPTGGALVVAVGLAALVAVCRRPRDWRAWLGGALAPLGFLGFAGWVGVRLGRWDGYLHVQGDAWGMAFDGGAYTLARLGQVLTQPADLQLVVVSIVLLAGLALLALLPGRAMPWPLVVYAAVVLVLAVGGDGFYHAKARLLLPAFPLLLPVALGLAKARLRTVVVTLGVLALFSAWYGVYLLTIWNRSP</sequence>
<feature type="transmembrane region" description="Helical" evidence="11">
    <location>
        <begin position="581"/>
        <end position="603"/>
    </location>
</feature>
<feature type="compositionally biased region" description="Low complexity" evidence="10">
    <location>
        <begin position="59"/>
        <end position="69"/>
    </location>
</feature>
<evidence type="ECO:0000256" key="9">
    <source>
        <dbReference type="ARBA" id="ARBA00023136"/>
    </source>
</evidence>
<feature type="transmembrane region" description="Helical" evidence="11">
    <location>
        <begin position="241"/>
        <end position="267"/>
    </location>
</feature>
<keyword evidence="5" id="KW-0808">Transferase</keyword>
<feature type="compositionally biased region" description="Low complexity" evidence="10">
    <location>
        <begin position="30"/>
        <end position="51"/>
    </location>
</feature>
<evidence type="ECO:0000256" key="8">
    <source>
        <dbReference type="ARBA" id="ARBA00022989"/>
    </source>
</evidence>
<comment type="pathway">
    <text evidence="2">Glycolipid biosynthesis; glycosylphosphatidylinositol-anchor biosynthesis.</text>
</comment>
<dbReference type="EMBL" id="BOOY01000029">
    <property type="protein sequence ID" value="GIJ04679.1"/>
    <property type="molecule type" value="Genomic_DNA"/>
</dbReference>
<proteinExistence type="predicted"/>
<accession>A0A8J4DKX3</accession>
<dbReference type="AlphaFoldDB" id="A0A8J4DKX3"/>
<evidence type="ECO:0000256" key="10">
    <source>
        <dbReference type="SAM" id="MobiDB-lite"/>
    </source>
</evidence>
<dbReference type="GO" id="GO:0016020">
    <property type="term" value="C:membrane"/>
    <property type="evidence" value="ECO:0007669"/>
    <property type="project" value="GOC"/>
</dbReference>
<feature type="transmembrane region" description="Helical" evidence="11">
    <location>
        <begin position="558"/>
        <end position="574"/>
    </location>
</feature>
<evidence type="ECO:0000256" key="11">
    <source>
        <dbReference type="SAM" id="Phobius"/>
    </source>
</evidence>
<evidence type="ECO:0000256" key="1">
    <source>
        <dbReference type="ARBA" id="ARBA00004477"/>
    </source>
</evidence>
<dbReference type="PANTHER" id="PTHR12468:SF2">
    <property type="entry name" value="GPI MANNOSYLTRANSFERASE 2"/>
    <property type="match status" value="1"/>
</dbReference>
<reference evidence="12" key="1">
    <citation type="submission" date="2021-01" db="EMBL/GenBank/DDBJ databases">
        <title>Whole genome shotgun sequence of Spirilliplanes yamanashiensis NBRC 15828.</title>
        <authorList>
            <person name="Komaki H."/>
            <person name="Tamura T."/>
        </authorList>
    </citation>
    <scope>NUCLEOTIDE SEQUENCE</scope>
    <source>
        <strain evidence="12">NBRC 15828</strain>
    </source>
</reference>
<evidence type="ECO:0000256" key="6">
    <source>
        <dbReference type="ARBA" id="ARBA00022692"/>
    </source>
</evidence>
<feature type="region of interest" description="Disordered" evidence="10">
    <location>
        <begin position="1"/>
        <end position="81"/>
    </location>
</feature>